<dbReference type="InterPro" id="IPR029033">
    <property type="entry name" value="His_PPase_superfam"/>
</dbReference>
<dbReference type="AlphaFoldDB" id="A0A1M6AUR9"/>
<feature type="active site" description="Proton donor/acceptor" evidence="1">
    <location>
        <position position="89"/>
    </location>
</feature>
<dbReference type="Pfam" id="PF00300">
    <property type="entry name" value="His_Phos_1"/>
    <property type="match status" value="1"/>
</dbReference>
<gene>
    <name evidence="3" type="ORF">SAMN02745671_00463</name>
</gene>
<sequence length="190" mass="22316">MATYLVRHGESEGNCHRGYYGRLDTLLTEQGMEQAREAAHELSELLKDNSAHEVAIFTSPLQRAFRTACILEENLDVPCQIEVVPYLTEIDFGRWEGMDYEEIKEKYPEECLEWQEDWINFRFPQGESFKKFYQRVEWCWKGLERKIDAFEGDSVVVSHGGVLKVIKLINENRPVDDFWKLKFSLGEVQQ</sequence>
<dbReference type="InterPro" id="IPR001345">
    <property type="entry name" value="PG/BPGM_mutase_AS"/>
</dbReference>
<accession>A0A1M6AUR9</accession>
<dbReference type="RefSeq" id="WP_052212583.1">
    <property type="nucleotide sequence ID" value="NZ_FQYW01000005.1"/>
</dbReference>
<protein>
    <submittedName>
        <fullName evidence="3">Alpha-ribazole phosphatase</fullName>
    </submittedName>
</protein>
<dbReference type="SUPFAM" id="SSF53254">
    <property type="entry name" value="Phosphoglycerate mutase-like"/>
    <property type="match status" value="1"/>
</dbReference>
<organism evidence="3 4">
    <name type="scientific">Anaerovibrio lipolyticus DSM 3074</name>
    <dbReference type="NCBI Taxonomy" id="1120997"/>
    <lineage>
        <taxon>Bacteria</taxon>
        <taxon>Bacillati</taxon>
        <taxon>Bacillota</taxon>
        <taxon>Negativicutes</taxon>
        <taxon>Selenomonadales</taxon>
        <taxon>Selenomonadaceae</taxon>
        <taxon>Anaerovibrio</taxon>
    </lineage>
</organism>
<feature type="active site" description="Tele-phosphohistidine intermediate" evidence="1">
    <location>
        <position position="8"/>
    </location>
</feature>
<dbReference type="InterPro" id="IPR013078">
    <property type="entry name" value="His_Pase_superF_clade-1"/>
</dbReference>
<dbReference type="SMART" id="SM00855">
    <property type="entry name" value="PGAM"/>
    <property type="match status" value="1"/>
</dbReference>
<dbReference type="EMBL" id="FQYW01000005">
    <property type="protein sequence ID" value="SHI40216.1"/>
    <property type="molecule type" value="Genomic_DNA"/>
</dbReference>
<dbReference type="PROSITE" id="PS00175">
    <property type="entry name" value="PG_MUTASE"/>
    <property type="match status" value="1"/>
</dbReference>
<evidence type="ECO:0000313" key="3">
    <source>
        <dbReference type="EMBL" id="SHI40216.1"/>
    </source>
</evidence>
<feature type="binding site" evidence="2">
    <location>
        <begin position="7"/>
        <end position="14"/>
    </location>
    <ligand>
        <name>substrate</name>
    </ligand>
</feature>
<evidence type="ECO:0000256" key="1">
    <source>
        <dbReference type="PIRSR" id="PIRSR613078-1"/>
    </source>
</evidence>
<name>A0A1M6AUR9_9FIRM</name>
<dbReference type="OrthoDB" id="9781415at2"/>
<dbReference type="CDD" id="cd07067">
    <property type="entry name" value="HP_PGM_like"/>
    <property type="match status" value="1"/>
</dbReference>
<feature type="binding site" evidence="2">
    <location>
        <position position="63"/>
    </location>
    <ligand>
        <name>substrate</name>
    </ligand>
</feature>
<evidence type="ECO:0000313" key="4">
    <source>
        <dbReference type="Proteomes" id="UP000191240"/>
    </source>
</evidence>
<evidence type="ECO:0000256" key="2">
    <source>
        <dbReference type="PIRSR" id="PIRSR613078-2"/>
    </source>
</evidence>
<dbReference type="InterPro" id="IPR050275">
    <property type="entry name" value="PGM_Phosphatase"/>
</dbReference>
<reference evidence="3 4" key="1">
    <citation type="submission" date="2016-11" db="EMBL/GenBank/DDBJ databases">
        <authorList>
            <person name="Jaros S."/>
            <person name="Januszkiewicz K."/>
            <person name="Wedrychowicz H."/>
        </authorList>
    </citation>
    <scope>NUCLEOTIDE SEQUENCE [LARGE SCALE GENOMIC DNA]</scope>
    <source>
        <strain evidence="3 4">DSM 3074</strain>
    </source>
</reference>
<dbReference type="PIRSF" id="PIRSF000709">
    <property type="entry name" value="6PFK_2-Ptase"/>
    <property type="match status" value="1"/>
</dbReference>
<dbReference type="Gene3D" id="3.40.50.1240">
    <property type="entry name" value="Phosphoglycerate mutase-like"/>
    <property type="match status" value="1"/>
</dbReference>
<dbReference type="GO" id="GO:0016791">
    <property type="term" value="F:phosphatase activity"/>
    <property type="evidence" value="ECO:0007669"/>
    <property type="project" value="TreeGrafter"/>
</dbReference>
<proteinExistence type="predicted"/>
<dbReference type="Proteomes" id="UP000191240">
    <property type="component" value="Unassembled WGS sequence"/>
</dbReference>
<dbReference type="PANTHER" id="PTHR48100">
    <property type="entry name" value="BROAD-SPECIFICITY PHOSPHATASE YOR283W-RELATED"/>
    <property type="match status" value="1"/>
</dbReference>